<protein>
    <submittedName>
        <fullName evidence="1">Uncharacterized protein</fullName>
    </submittedName>
</protein>
<dbReference type="AlphaFoldDB" id="A0A3P3FHA6"/>
<proteinExistence type="predicted"/>
<dbReference type="Proteomes" id="UP000273786">
    <property type="component" value="Unassembled WGS sequence"/>
</dbReference>
<accession>A0A3P3FHA6</accession>
<evidence type="ECO:0000313" key="1">
    <source>
        <dbReference type="EMBL" id="RRH98060.1"/>
    </source>
</evidence>
<dbReference type="RefSeq" id="WP_125001670.1">
    <property type="nucleotide sequence ID" value="NZ_RQXT01000025.1"/>
</dbReference>
<gene>
    <name evidence="1" type="ORF">EH240_19885</name>
</gene>
<keyword evidence="2" id="KW-1185">Reference proteome</keyword>
<name>A0A3P3FHA6_9HYPH</name>
<reference evidence="1 2" key="1">
    <citation type="submission" date="2018-11" db="EMBL/GenBank/DDBJ databases">
        <title>the genome of Mesorhizobium tamadayense DSM 28320.</title>
        <authorList>
            <person name="Gao J."/>
        </authorList>
    </citation>
    <scope>NUCLEOTIDE SEQUENCE [LARGE SCALE GENOMIC DNA]</scope>
    <source>
        <strain evidence="1 2">DSM 28320</strain>
    </source>
</reference>
<comment type="caution">
    <text evidence="1">The sequence shown here is derived from an EMBL/GenBank/DDBJ whole genome shotgun (WGS) entry which is preliminary data.</text>
</comment>
<sequence length="70" mass="7466">MSAPDKAILVSALQAELNRQYDLGVMTTFTDADGKPMLSYPIVHPAPRPIIDVERLADAVLASLSTGGVR</sequence>
<organism evidence="1 2">
    <name type="scientific">Mesorhizobium tamadayense</name>
    <dbReference type="NCBI Taxonomy" id="425306"/>
    <lineage>
        <taxon>Bacteria</taxon>
        <taxon>Pseudomonadati</taxon>
        <taxon>Pseudomonadota</taxon>
        <taxon>Alphaproteobacteria</taxon>
        <taxon>Hyphomicrobiales</taxon>
        <taxon>Phyllobacteriaceae</taxon>
        <taxon>Mesorhizobium</taxon>
    </lineage>
</organism>
<dbReference type="EMBL" id="RQXT01000025">
    <property type="protein sequence ID" value="RRH98060.1"/>
    <property type="molecule type" value="Genomic_DNA"/>
</dbReference>
<evidence type="ECO:0000313" key="2">
    <source>
        <dbReference type="Proteomes" id="UP000273786"/>
    </source>
</evidence>